<evidence type="ECO:0000313" key="2">
    <source>
        <dbReference type="Proteomes" id="UP001190926"/>
    </source>
</evidence>
<proteinExistence type="predicted"/>
<dbReference type="Proteomes" id="UP001190926">
    <property type="component" value="Unassembled WGS sequence"/>
</dbReference>
<evidence type="ECO:0000313" key="1">
    <source>
        <dbReference type="EMBL" id="KAH6833577.1"/>
    </source>
</evidence>
<accession>A0AAD4PCA3</accession>
<name>A0AAD4PCA3_PERFH</name>
<protein>
    <submittedName>
        <fullName evidence="1">Uncharacterized protein</fullName>
    </submittedName>
</protein>
<comment type="caution">
    <text evidence="1">The sequence shown here is derived from an EMBL/GenBank/DDBJ whole genome shotgun (WGS) entry which is preliminary data.</text>
</comment>
<keyword evidence="2" id="KW-1185">Reference proteome</keyword>
<dbReference type="EMBL" id="SDAM02000057">
    <property type="protein sequence ID" value="KAH6833577.1"/>
    <property type="molecule type" value="Genomic_DNA"/>
</dbReference>
<reference evidence="1 2" key="1">
    <citation type="journal article" date="2021" name="Nat. Commun.">
        <title>Incipient diploidization of the medicinal plant Perilla within 10,000 years.</title>
        <authorList>
            <person name="Zhang Y."/>
            <person name="Shen Q."/>
            <person name="Leng L."/>
            <person name="Zhang D."/>
            <person name="Chen S."/>
            <person name="Shi Y."/>
            <person name="Ning Z."/>
            <person name="Chen S."/>
        </authorList>
    </citation>
    <scope>NUCLEOTIDE SEQUENCE [LARGE SCALE GENOMIC DNA]</scope>
    <source>
        <strain evidence="2">cv. PC099</strain>
    </source>
</reference>
<dbReference type="AlphaFoldDB" id="A0AAD4PCA3"/>
<gene>
    <name evidence="1" type="ORF">C2S53_005381</name>
</gene>
<sequence>MGCISSKAITRSMSIREELRSSAVSVSVWEELLTSSHSHSHRHSGNDQLLAFVLKTRPTADSQAEVEAAPDVAVKFTRSRSCHTQEENRWDDLDDKKVGGSRSFHTVEEYDALLERIGRLQSLEDEDEKENDELEVERESGWKRKAVARGLKSLEMELPSIARIKQQAQIYSPGTYVTPKFGTYNNYNYNANAQTPFSPELVAAFEDSMQQLQLEEDCFLRHMHEDEEDYIKHDVK</sequence>
<organism evidence="1 2">
    <name type="scientific">Perilla frutescens var. hirtella</name>
    <name type="common">Perilla citriodora</name>
    <name type="synonym">Perilla setoyensis</name>
    <dbReference type="NCBI Taxonomy" id="608512"/>
    <lineage>
        <taxon>Eukaryota</taxon>
        <taxon>Viridiplantae</taxon>
        <taxon>Streptophyta</taxon>
        <taxon>Embryophyta</taxon>
        <taxon>Tracheophyta</taxon>
        <taxon>Spermatophyta</taxon>
        <taxon>Magnoliopsida</taxon>
        <taxon>eudicotyledons</taxon>
        <taxon>Gunneridae</taxon>
        <taxon>Pentapetalae</taxon>
        <taxon>asterids</taxon>
        <taxon>lamiids</taxon>
        <taxon>Lamiales</taxon>
        <taxon>Lamiaceae</taxon>
        <taxon>Nepetoideae</taxon>
        <taxon>Elsholtzieae</taxon>
        <taxon>Perilla</taxon>
    </lineage>
</organism>